<gene>
    <name evidence="1" type="ORF">BP01DRAFT_147146</name>
</gene>
<keyword evidence="2" id="KW-1185">Reference proteome</keyword>
<dbReference type="RefSeq" id="XP_025434383.1">
    <property type="nucleotide sequence ID" value="XM_025570601.1"/>
</dbReference>
<proteinExistence type="predicted"/>
<evidence type="ECO:0000313" key="1">
    <source>
        <dbReference type="EMBL" id="PYH48401.1"/>
    </source>
</evidence>
<name>A0A318ZLB2_9EURO</name>
<sequence>MAHECFIGSRVPSMASSGSWRAIRKRKIFGPSDQFSNPYLVSSSRRCGLGAACRLLPCHDGVRGKIPLSVVLLIPLIGLPGESMTRAMIRIVYNADMAG</sequence>
<accession>A0A318ZLB2</accession>
<protein>
    <submittedName>
        <fullName evidence="1">Uncharacterized protein</fullName>
    </submittedName>
</protein>
<dbReference type="Proteomes" id="UP000248349">
    <property type="component" value="Unassembled WGS sequence"/>
</dbReference>
<dbReference type="AlphaFoldDB" id="A0A318ZLB2"/>
<dbReference type="GeneID" id="37071829"/>
<organism evidence="1 2">
    <name type="scientific">Aspergillus saccharolyticus JOP 1030-1</name>
    <dbReference type="NCBI Taxonomy" id="1450539"/>
    <lineage>
        <taxon>Eukaryota</taxon>
        <taxon>Fungi</taxon>
        <taxon>Dikarya</taxon>
        <taxon>Ascomycota</taxon>
        <taxon>Pezizomycotina</taxon>
        <taxon>Eurotiomycetes</taxon>
        <taxon>Eurotiomycetidae</taxon>
        <taxon>Eurotiales</taxon>
        <taxon>Aspergillaceae</taxon>
        <taxon>Aspergillus</taxon>
        <taxon>Aspergillus subgen. Circumdati</taxon>
    </lineage>
</organism>
<evidence type="ECO:0000313" key="2">
    <source>
        <dbReference type="Proteomes" id="UP000248349"/>
    </source>
</evidence>
<dbReference type="EMBL" id="KZ821221">
    <property type="protein sequence ID" value="PYH48401.1"/>
    <property type="molecule type" value="Genomic_DNA"/>
</dbReference>
<reference evidence="1 2" key="1">
    <citation type="submission" date="2016-12" db="EMBL/GenBank/DDBJ databases">
        <title>The genomes of Aspergillus section Nigri reveals drivers in fungal speciation.</title>
        <authorList>
            <consortium name="DOE Joint Genome Institute"/>
            <person name="Vesth T.C."/>
            <person name="Nybo J."/>
            <person name="Theobald S."/>
            <person name="Brandl J."/>
            <person name="Frisvad J.C."/>
            <person name="Nielsen K.F."/>
            <person name="Lyhne E.K."/>
            <person name="Kogle M.E."/>
            <person name="Kuo A."/>
            <person name="Riley R."/>
            <person name="Clum A."/>
            <person name="Nolan M."/>
            <person name="Lipzen A."/>
            <person name="Salamov A."/>
            <person name="Henrissat B."/>
            <person name="Wiebenga A."/>
            <person name="De Vries R.P."/>
            <person name="Grigoriev I.V."/>
            <person name="Mortensen U.H."/>
            <person name="Andersen M.R."/>
            <person name="Baker S.E."/>
        </authorList>
    </citation>
    <scope>NUCLEOTIDE SEQUENCE [LARGE SCALE GENOMIC DNA]</scope>
    <source>
        <strain evidence="1 2">JOP 1030-1</strain>
    </source>
</reference>